<dbReference type="Proteomes" id="UP001634747">
    <property type="component" value="Unassembled WGS sequence"/>
</dbReference>
<evidence type="ECO:0000313" key="3">
    <source>
        <dbReference type="EMBL" id="MFN2974593.1"/>
    </source>
</evidence>
<evidence type="ECO:0000256" key="1">
    <source>
        <dbReference type="SAM" id="MobiDB-lite"/>
    </source>
</evidence>
<dbReference type="CDD" id="cd09916">
    <property type="entry name" value="CpxP_like"/>
    <property type="match status" value="1"/>
</dbReference>
<keyword evidence="2" id="KW-0732">Signal</keyword>
<dbReference type="Pfam" id="PF13801">
    <property type="entry name" value="Metal_resist"/>
    <property type="match status" value="1"/>
</dbReference>
<reference evidence="3 4" key="1">
    <citation type="submission" date="2024-12" db="EMBL/GenBank/DDBJ databases">
        <authorList>
            <person name="Lee Y."/>
        </authorList>
    </citation>
    <scope>NUCLEOTIDE SEQUENCE [LARGE SCALE GENOMIC DNA]</scope>
    <source>
        <strain evidence="3 4">03SUJ4</strain>
    </source>
</reference>
<dbReference type="Gene3D" id="1.20.120.1490">
    <property type="match status" value="1"/>
</dbReference>
<keyword evidence="4" id="KW-1185">Reference proteome</keyword>
<accession>A0ABW9KGH0</accession>
<feature type="signal peptide" evidence="2">
    <location>
        <begin position="1"/>
        <end position="25"/>
    </location>
</feature>
<evidence type="ECO:0000313" key="4">
    <source>
        <dbReference type="Proteomes" id="UP001634747"/>
    </source>
</evidence>
<protein>
    <submittedName>
        <fullName evidence="3">Spy/CpxP family protein refolding chaperone</fullName>
    </submittedName>
</protein>
<feature type="region of interest" description="Disordered" evidence="1">
    <location>
        <begin position="157"/>
        <end position="189"/>
    </location>
</feature>
<gene>
    <name evidence="3" type="ORF">ACK2TP_02330</name>
</gene>
<dbReference type="InterPro" id="IPR012899">
    <property type="entry name" value="LTXXQ"/>
</dbReference>
<evidence type="ECO:0000256" key="2">
    <source>
        <dbReference type="SAM" id="SignalP"/>
    </source>
</evidence>
<feature type="chain" id="PRO_5047346496" evidence="2">
    <location>
        <begin position="26"/>
        <end position="189"/>
    </location>
</feature>
<dbReference type="RefSeq" id="WP_263413843.1">
    <property type="nucleotide sequence ID" value="NZ_BAABBH010000001.1"/>
</dbReference>
<proteinExistence type="predicted"/>
<name>A0ABW9KGH0_9BACT</name>
<comment type="caution">
    <text evidence="3">The sequence shown here is derived from an EMBL/GenBank/DDBJ whole genome shotgun (WGS) entry which is preliminary data.</text>
</comment>
<dbReference type="EMBL" id="JBJYXY010000001">
    <property type="protein sequence ID" value="MFN2974593.1"/>
    <property type="molecule type" value="Genomic_DNA"/>
</dbReference>
<organism evidence="3 4">
    <name type="scientific">Terriglobus aquaticus</name>
    <dbReference type="NCBI Taxonomy" id="940139"/>
    <lineage>
        <taxon>Bacteria</taxon>
        <taxon>Pseudomonadati</taxon>
        <taxon>Acidobacteriota</taxon>
        <taxon>Terriglobia</taxon>
        <taxon>Terriglobales</taxon>
        <taxon>Acidobacteriaceae</taxon>
        <taxon>Terriglobus</taxon>
    </lineage>
</organism>
<dbReference type="InterPro" id="IPR025961">
    <property type="entry name" value="Metal_resist"/>
</dbReference>
<sequence>MTVRARQRLWAPVLAVSFAVCGLTAQMPSGPPNQPGGQGPGRPFGGGFGMRLGARILPPGIWWKDQDLVQRLELTPDQQKRMDDTFLQNRDTLTRMHAALDSEEAVLEPMLNGNPLDQARVMAEISKIADMRADLEKATARMLLQVRGVLTQAQWTKLQQERPSGMRQHMRGPFGSHGRMDGPSPPQQP</sequence>